<organism evidence="2 3">
    <name type="scientific">Cirrhinus molitorella</name>
    <name type="common">mud carp</name>
    <dbReference type="NCBI Taxonomy" id="172907"/>
    <lineage>
        <taxon>Eukaryota</taxon>
        <taxon>Metazoa</taxon>
        <taxon>Chordata</taxon>
        <taxon>Craniata</taxon>
        <taxon>Vertebrata</taxon>
        <taxon>Euteleostomi</taxon>
        <taxon>Actinopterygii</taxon>
        <taxon>Neopterygii</taxon>
        <taxon>Teleostei</taxon>
        <taxon>Ostariophysi</taxon>
        <taxon>Cypriniformes</taxon>
        <taxon>Cyprinidae</taxon>
        <taxon>Labeoninae</taxon>
        <taxon>Labeonini</taxon>
        <taxon>Cirrhinus</taxon>
    </lineage>
</organism>
<proteinExistence type="predicted"/>
<accession>A0ABR3N623</accession>
<protein>
    <submittedName>
        <fullName evidence="2">Uncharacterized protein</fullName>
    </submittedName>
</protein>
<keyword evidence="3" id="KW-1185">Reference proteome</keyword>
<feature type="region of interest" description="Disordered" evidence="1">
    <location>
        <begin position="19"/>
        <end position="48"/>
    </location>
</feature>
<evidence type="ECO:0000313" key="3">
    <source>
        <dbReference type="Proteomes" id="UP001558613"/>
    </source>
</evidence>
<reference evidence="2 3" key="1">
    <citation type="submission" date="2023-09" db="EMBL/GenBank/DDBJ databases">
        <authorList>
            <person name="Wang M."/>
        </authorList>
    </citation>
    <scope>NUCLEOTIDE SEQUENCE [LARGE SCALE GENOMIC DNA]</scope>
    <source>
        <strain evidence="2">GT-2023</strain>
        <tissue evidence="2">Liver</tissue>
    </source>
</reference>
<dbReference type="EMBL" id="JAYMGO010000006">
    <property type="protein sequence ID" value="KAL1272384.1"/>
    <property type="molecule type" value="Genomic_DNA"/>
</dbReference>
<sequence>MRLSTKHFKAMEESCPSQYIHNSLKGNRRDNPTNENQQGSGLPDITTDPWLMASFESSEVTLIERESNRDV</sequence>
<dbReference type="Proteomes" id="UP001558613">
    <property type="component" value="Unassembled WGS sequence"/>
</dbReference>
<name>A0ABR3N623_9TELE</name>
<evidence type="ECO:0000313" key="2">
    <source>
        <dbReference type="EMBL" id="KAL1272384.1"/>
    </source>
</evidence>
<gene>
    <name evidence="2" type="ORF">QQF64_028246</name>
</gene>
<comment type="caution">
    <text evidence="2">The sequence shown here is derived from an EMBL/GenBank/DDBJ whole genome shotgun (WGS) entry which is preliminary data.</text>
</comment>
<evidence type="ECO:0000256" key="1">
    <source>
        <dbReference type="SAM" id="MobiDB-lite"/>
    </source>
</evidence>